<dbReference type="EMBL" id="KQ434878">
    <property type="protein sequence ID" value="KZC09887.1"/>
    <property type="molecule type" value="Genomic_DNA"/>
</dbReference>
<protein>
    <submittedName>
        <fullName evidence="1">Uncharacterized protein</fullName>
    </submittedName>
</protein>
<evidence type="ECO:0000313" key="2">
    <source>
        <dbReference type="Proteomes" id="UP000076502"/>
    </source>
</evidence>
<gene>
    <name evidence="1" type="ORF">WN55_00533</name>
</gene>
<organism evidence="1 2">
    <name type="scientific">Dufourea novaeangliae</name>
    <name type="common">Sweat bee</name>
    <dbReference type="NCBI Taxonomy" id="178035"/>
    <lineage>
        <taxon>Eukaryota</taxon>
        <taxon>Metazoa</taxon>
        <taxon>Ecdysozoa</taxon>
        <taxon>Arthropoda</taxon>
        <taxon>Hexapoda</taxon>
        <taxon>Insecta</taxon>
        <taxon>Pterygota</taxon>
        <taxon>Neoptera</taxon>
        <taxon>Endopterygota</taxon>
        <taxon>Hymenoptera</taxon>
        <taxon>Apocrita</taxon>
        <taxon>Aculeata</taxon>
        <taxon>Apoidea</taxon>
        <taxon>Anthophila</taxon>
        <taxon>Halictidae</taxon>
        <taxon>Rophitinae</taxon>
        <taxon>Dufourea</taxon>
    </lineage>
</organism>
<sequence length="72" mass="8406">MEDGSGDRRFWSLKNSVRHSSFHLRFQFGRRKSAECAESAGIKLYITFSRQNILHTGYARSQRFRTPPFPPS</sequence>
<dbReference type="Proteomes" id="UP000076502">
    <property type="component" value="Unassembled WGS sequence"/>
</dbReference>
<dbReference type="AlphaFoldDB" id="A0A154PDK4"/>
<reference evidence="1 2" key="1">
    <citation type="submission" date="2015-07" db="EMBL/GenBank/DDBJ databases">
        <title>The genome of Dufourea novaeangliae.</title>
        <authorList>
            <person name="Pan H."/>
            <person name="Kapheim K."/>
        </authorList>
    </citation>
    <scope>NUCLEOTIDE SEQUENCE [LARGE SCALE GENOMIC DNA]</scope>
    <source>
        <strain evidence="1">0120121106</strain>
        <tissue evidence="1">Whole body</tissue>
    </source>
</reference>
<name>A0A154PDK4_DUFNO</name>
<accession>A0A154PDK4</accession>
<evidence type="ECO:0000313" key="1">
    <source>
        <dbReference type="EMBL" id="KZC09887.1"/>
    </source>
</evidence>
<proteinExistence type="predicted"/>
<keyword evidence="2" id="KW-1185">Reference proteome</keyword>